<protein>
    <submittedName>
        <fullName evidence="2">Helix-turn-helix domain-containing protein</fullName>
    </submittedName>
</protein>
<reference evidence="2 3" key="1">
    <citation type="submission" date="2016-10" db="EMBL/GenBank/DDBJ databases">
        <authorList>
            <person name="de Groot N.N."/>
        </authorList>
    </citation>
    <scope>NUCLEOTIDE SEQUENCE [LARGE SCALE GENOMIC DNA]</scope>
    <source>
        <strain evidence="2 3">DSM 43019</strain>
    </source>
</reference>
<organism evidence="2 3">
    <name type="scientific">Actinoplanes philippinensis</name>
    <dbReference type="NCBI Taxonomy" id="35752"/>
    <lineage>
        <taxon>Bacteria</taxon>
        <taxon>Bacillati</taxon>
        <taxon>Actinomycetota</taxon>
        <taxon>Actinomycetes</taxon>
        <taxon>Micromonosporales</taxon>
        <taxon>Micromonosporaceae</taxon>
        <taxon>Actinoplanes</taxon>
    </lineage>
</organism>
<dbReference type="SMART" id="SM00530">
    <property type="entry name" value="HTH_XRE"/>
    <property type="match status" value="1"/>
</dbReference>
<dbReference type="AlphaFoldDB" id="A0A1I2M7A2"/>
<dbReference type="Pfam" id="PF19054">
    <property type="entry name" value="DUF5753"/>
    <property type="match status" value="1"/>
</dbReference>
<evidence type="ECO:0000313" key="2">
    <source>
        <dbReference type="EMBL" id="SFF87383.1"/>
    </source>
</evidence>
<dbReference type="Proteomes" id="UP000199645">
    <property type="component" value="Unassembled WGS sequence"/>
</dbReference>
<sequence>MRTGGEMNPIAASRLLRADLRRARETAGLTQMQVAESLEWSLSKVTRIESGDVGISVNDLRALCMHLEIGAAATEVLLQRAQAARRRGWWHDDRAEIPPAMLTLIGLESDADNLSEYVSAFVPGLMQTPAYASALLHTAGLGAAEHQLGRRLAIRLRRQANFHEQREPPDTSVLIEEAVLYRRVGDQQIMADQMKRVAELARRPYVTLRVLPFEVPVYRAESFTVIRSELTGTVVYSEARLSDVLFEEGPIVAHFESQFAALWEAALDAGRTGQLLHRVAGAYAAGGNPRPWLWD</sequence>
<dbReference type="GO" id="GO:0003677">
    <property type="term" value="F:DNA binding"/>
    <property type="evidence" value="ECO:0007669"/>
    <property type="project" value="InterPro"/>
</dbReference>
<dbReference type="Gene3D" id="1.10.260.40">
    <property type="entry name" value="lambda repressor-like DNA-binding domains"/>
    <property type="match status" value="1"/>
</dbReference>
<dbReference type="STRING" id="35752.SAMN05421541_12731"/>
<evidence type="ECO:0000259" key="1">
    <source>
        <dbReference type="PROSITE" id="PS50943"/>
    </source>
</evidence>
<dbReference type="InterPro" id="IPR010982">
    <property type="entry name" value="Lambda_DNA-bd_dom_sf"/>
</dbReference>
<dbReference type="CDD" id="cd00093">
    <property type="entry name" value="HTH_XRE"/>
    <property type="match status" value="1"/>
</dbReference>
<feature type="domain" description="HTH cro/C1-type" evidence="1">
    <location>
        <begin position="20"/>
        <end position="76"/>
    </location>
</feature>
<accession>A0A1I2M7A2</accession>
<dbReference type="Pfam" id="PF13560">
    <property type="entry name" value="HTH_31"/>
    <property type="match status" value="1"/>
</dbReference>
<name>A0A1I2M7A2_9ACTN</name>
<dbReference type="PROSITE" id="PS50943">
    <property type="entry name" value="HTH_CROC1"/>
    <property type="match status" value="1"/>
</dbReference>
<dbReference type="EMBL" id="FONV01000027">
    <property type="protein sequence ID" value="SFF87383.1"/>
    <property type="molecule type" value="Genomic_DNA"/>
</dbReference>
<gene>
    <name evidence="2" type="ORF">SAMN05421541_12731</name>
</gene>
<dbReference type="InterPro" id="IPR001387">
    <property type="entry name" value="Cro/C1-type_HTH"/>
</dbReference>
<keyword evidence="3" id="KW-1185">Reference proteome</keyword>
<dbReference type="RefSeq" id="WP_093621837.1">
    <property type="nucleotide sequence ID" value="NZ_BOMT01000108.1"/>
</dbReference>
<proteinExistence type="predicted"/>
<dbReference type="SUPFAM" id="SSF47413">
    <property type="entry name" value="lambda repressor-like DNA-binding domains"/>
    <property type="match status" value="1"/>
</dbReference>
<evidence type="ECO:0000313" key="3">
    <source>
        <dbReference type="Proteomes" id="UP000199645"/>
    </source>
</evidence>
<dbReference type="OrthoDB" id="3288254at2"/>
<dbReference type="InterPro" id="IPR043917">
    <property type="entry name" value="DUF5753"/>
</dbReference>